<dbReference type="Proteomes" id="UP000250043">
    <property type="component" value="Unassembled WGS sequence"/>
</dbReference>
<evidence type="ECO:0008006" key="3">
    <source>
        <dbReference type="Google" id="ProtNLM"/>
    </source>
</evidence>
<dbReference type="EMBL" id="KV722427">
    <property type="protein sequence ID" value="OCH89404.1"/>
    <property type="molecule type" value="Genomic_DNA"/>
</dbReference>
<proteinExistence type="predicted"/>
<sequence>MTRLPGVHVNFDILCCIMAFLPCADILSFMRCSKALHPRGVMLLLQTYDFDTLPQGRGHAFWNFILADVPFRAGCLRGLPALSPAQSDAMPVFAFSLLHVLSHAHNLQSLALINCEELIRLRPALGDAVCALPGLSSVAFSHVGPRFANVLRRMQTPLRRAHIRLLHPADAYTAPDATDILTGSARTLTYLSMNGRMYSAPTRFDRLTTLQLGTDDLRTIRPLLESFPCVRRLAIDLFDAPGPARTYTIHMTPTEFEEMREDNQVAHEEQKTWQVLEELAGDVRSLYALGLRARAKRLTIDITRSLYEDTTELMGQAQSVFQDTSPLRVKFRLRADEVNLLALLIPLGVYYVEIDIQVAADANGINEDDEGLGYRRTLVVRNALRWMTELQFGTTFLNVVGHLAFVRFYSADIRSAWRVVREGRGKVGLEPLPEEQAFGDWWERLPEELEVVEPDAN</sequence>
<evidence type="ECO:0000313" key="1">
    <source>
        <dbReference type="EMBL" id="OCH89404.1"/>
    </source>
</evidence>
<evidence type="ECO:0000313" key="2">
    <source>
        <dbReference type="Proteomes" id="UP000250043"/>
    </source>
</evidence>
<name>A0A8E2AUE9_9APHY</name>
<dbReference type="OrthoDB" id="2802422at2759"/>
<organism evidence="1 2">
    <name type="scientific">Obba rivulosa</name>
    <dbReference type="NCBI Taxonomy" id="1052685"/>
    <lineage>
        <taxon>Eukaryota</taxon>
        <taxon>Fungi</taxon>
        <taxon>Dikarya</taxon>
        <taxon>Basidiomycota</taxon>
        <taxon>Agaricomycotina</taxon>
        <taxon>Agaricomycetes</taxon>
        <taxon>Polyporales</taxon>
        <taxon>Gelatoporiaceae</taxon>
        <taxon>Obba</taxon>
    </lineage>
</organism>
<dbReference type="AlphaFoldDB" id="A0A8E2AUE9"/>
<keyword evidence="2" id="KW-1185">Reference proteome</keyword>
<accession>A0A8E2AUE9</accession>
<gene>
    <name evidence="1" type="ORF">OBBRIDRAFT_826553</name>
</gene>
<protein>
    <recommendedName>
        <fullName evidence="3">F-box domain-containing protein</fullName>
    </recommendedName>
</protein>
<reference evidence="1 2" key="1">
    <citation type="submission" date="2016-07" db="EMBL/GenBank/DDBJ databases">
        <title>Draft genome of the white-rot fungus Obba rivulosa 3A-2.</title>
        <authorList>
            <consortium name="DOE Joint Genome Institute"/>
            <person name="Miettinen O."/>
            <person name="Riley R."/>
            <person name="Acob R."/>
            <person name="Barry K."/>
            <person name="Cullen D."/>
            <person name="De Vries R."/>
            <person name="Hainaut M."/>
            <person name="Hatakka A."/>
            <person name="Henrissat B."/>
            <person name="Hilden K."/>
            <person name="Kuo R."/>
            <person name="Labutti K."/>
            <person name="Lipzen A."/>
            <person name="Makela M.R."/>
            <person name="Sandor L."/>
            <person name="Spatafora J.W."/>
            <person name="Grigoriev I.V."/>
            <person name="Hibbett D.S."/>
        </authorList>
    </citation>
    <scope>NUCLEOTIDE SEQUENCE [LARGE SCALE GENOMIC DNA]</scope>
    <source>
        <strain evidence="1 2">3A-2</strain>
    </source>
</reference>